<dbReference type="InterPro" id="IPR020846">
    <property type="entry name" value="MFS_dom"/>
</dbReference>
<sequence>MEQELNHPPSLKNPFISCLFCRYRGFTLFLTFLFYTAYHLSRKPISIVKSELHRNCSTVIRPADLNITDNATWCDWAPFGESVTELFETQDHLVSYFFGIFGERLPLRYYLSAGMLLSGLFTCLFGFGYYWNIHSIWYYGFVQAMNGLMQTTGWPAVVACVGNWFGKGKRGFIMGVWNSHTSVGNILGSLIAGVFVSSAWGMSFIVPGIIIASTGILCFFFLVESKCFFIGSKHMNPSHQFEMLVKACSCVQMPKLNLLQFERGVVEFSLCLLFAKLVSYTFLYWLPLYISNVAHFEAKEAGDMSTLFDVGGIMGGIMAGLVSDYTGGRATTCGVMLLAAAPMLFLYNYIGQRSIGTTIGMLLLCGGLVNGPYALITTAVSADLGTHESLRGNARALSTVTAIIDGTGSIGAALGPLLAGLISPSGWNNVFYMLISADVLACLFLSRLVYKEVKGWCGRAPRQRG</sequence>
<dbReference type="InterPro" id="IPR044740">
    <property type="entry name" value="SLC37A1_2"/>
</dbReference>
<keyword evidence="4" id="KW-0050">Antiport</keyword>
<evidence type="ECO:0000256" key="7">
    <source>
        <dbReference type="ARBA" id="ARBA00022824"/>
    </source>
</evidence>
<dbReference type="PANTHER" id="PTHR43184:SF9">
    <property type="entry name" value="GLUCOSE-6-PHOSPHATE EXCHANGER SLC37A2"/>
    <property type="match status" value="1"/>
</dbReference>
<comment type="subcellular location">
    <subcellularLocation>
        <location evidence="1">Endoplasmic reticulum membrane</location>
        <topology evidence="1">Multi-pass membrane protein</topology>
    </subcellularLocation>
</comment>
<dbReference type="InterPro" id="IPR011701">
    <property type="entry name" value="MFS"/>
</dbReference>
<keyword evidence="17" id="KW-1185">Reference proteome</keyword>
<dbReference type="PIRSF" id="PIRSF002808">
    <property type="entry name" value="Hexose_phosphate_transp"/>
    <property type="match status" value="1"/>
</dbReference>
<evidence type="ECO:0000313" key="16">
    <source>
        <dbReference type="Ensembl" id="ENSMMDP00005017551.1"/>
    </source>
</evidence>
<dbReference type="Ensembl" id="ENSMMDT00005017988.1">
    <property type="protein sequence ID" value="ENSMMDP00005017551.1"/>
    <property type="gene ID" value="ENSMMDG00005006064.1"/>
</dbReference>
<reference evidence="16" key="1">
    <citation type="submission" date="2019-06" db="EMBL/GenBank/DDBJ databases">
        <authorList>
            <consortium name="Wellcome Sanger Institute Data Sharing"/>
        </authorList>
    </citation>
    <scope>NUCLEOTIDE SEQUENCE [LARGE SCALE GENOMIC DNA]</scope>
</reference>
<proteinExistence type="inferred from homology"/>
<organism evidence="16 17">
    <name type="scientific">Myripristis murdjan</name>
    <name type="common">pinecone soldierfish</name>
    <dbReference type="NCBI Taxonomy" id="586833"/>
    <lineage>
        <taxon>Eukaryota</taxon>
        <taxon>Metazoa</taxon>
        <taxon>Chordata</taxon>
        <taxon>Craniata</taxon>
        <taxon>Vertebrata</taxon>
        <taxon>Euteleostomi</taxon>
        <taxon>Actinopterygii</taxon>
        <taxon>Neopterygii</taxon>
        <taxon>Teleostei</taxon>
        <taxon>Neoteleostei</taxon>
        <taxon>Acanthomorphata</taxon>
        <taxon>Holocentriformes</taxon>
        <taxon>Holocentridae</taxon>
        <taxon>Myripristis</taxon>
    </lineage>
</organism>
<protein>
    <recommendedName>
        <fullName evidence="12">Glucose-6-phosphate exchanger SLC37A2</fullName>
    </recommendedName>
    <alternativeName>
        <fullName evidence="13">Solute carrier family 37 member 2</fullName>
    </alternativeName>
</protein>
<feature type="transmembrane region" description="Helical" evidence="14">
    <location>
        <begin position="330"/>
        <end position="349"/>
    </location>
</feature>
<keyword evidence="8 14" id="KW-1133">Transmembrane helix</keyword>
<evidence type="ECO:0000313" key="17">
    <source>
        <dbReference type="Proteomes" id="UP000472263"/>
    </source>
</evidence>
<dbReference type="Proteomes" id="UP000472263">
    <property type="component" value="Chromosome 14"/>
</dbReference>
<dbReference type="SUPFAM" id="SSF103473">
    <property type="entry name" value="MFS general substrate transporter"/>
    <property type="match status" value="1"/>
</dbReference>
<dbReference type="PANTHER" id="PTHR43184">
    <property type="entry name" value="MAJOR FACILITATOR SUPERFAMILY TRANSPORTER 16, ISOFORM B"/>
    <property type="match status" value="1"/>
</dbReference>
<dbReference type="Gene3D" id="1.20.1250.20">
    <property type="entry name" value="MFS general substrate transporter like domains"/>
    <property type="match status" value="2"/>
</dbReference>
<evidence type="ECO:0000256" key="9">
    <source>
        <dbReference type="ARBA" id="ARBA00023136"/>
    </source>
</evidence>
<evidence type="ECO:0000256" key="4">
    <source>
        <dbReference type="ARBA" id="ARBA00022449"/>
    </source>
</evidence>
<dbReference type="AlphaFoldDB" id="A0A667Y8A2"/>
<keyword evidence="10" id="KW-0325">Glycoprotein</keyword>
<keyword evidence="9 14" id="KW-0472">Membrane</keyword>
<evidence type="ECO:0000256" key="10">
    <source>
        <dbReference type="ARBA" id="ARBA00023180"/>
    </source>
</evidence>
<feature type="transmembrane region" description="Helical" evidence="14">
    <location>
        <begin position="265"/>
        <end position="286"/>
    </location>
</feature>
<dbReference type="GO" id="GO:0061513">
    <property type="term" value="F:glucose 6-phosphate:phosphate antiporter activity"/>
    <property type="evidence" value="ECO:0007669"/>
    <property type="project" value="InterPro"/>
</dbReference>
<keyword evidence="6 14" id="KW-0812">Transmembrane</keyword>
<comment type="catalytic activity">
    <reaction evidence="11">
        <text>D-glucose 6-phosphate(in) + phosphate(out) = D-glucose 6-phosphate(out) + phosphate(in)</text>
        <dbReference type="Rhea" id="RHEA:71535"/>
        <dbReference type="ChEBI" id="CHEBI:43474"/>
        <dbReference type="ChEBI" id="CHEBI:61548"/>
    </reaction>
</comment>
<evidence type="ECO:0000259" key="15">
    <source>
        <dbReference type="PROSITE" id="PS50850"/>
    </source>
</evidence>
<gene>
    <name evidence="16" type="primary">SLC37A2</name>
    <name evidence="16" type="synonym">slc37a2</name>
</gene>
<dbReference type="FunFam" id="1.20.1250.20:FF:000050">
    <property type="entry name" value="glucose-6-phosphate exchanger SLC37A2 isoform X1"/>
    <property type="match status" value="1"/>
</dbReference>
<dbReference type="GO" id="GO:0035435">
    <property type="term" value="P:phosphate ion transmembrane transport"/>
    <property type="evidence" value="ECO:0007669"/>
    <property type="project" value="TreeGrafter"/>
</dbReference>
<feature type="transmembrane region" description="Helical" evidence="14">
    <location>
        <begin position="109"/>
        <end position="131"/>
    </location>
</feature>
<name>A0A667Y8A2_9TELE</name>
<evidence type="ECO:0000256" key="5">
    <source>
        <dbReference type="ARBA" id="ARBA00022597"/>
    </source>
</evidence>
<reference evidence="16" key="2">
    <citation type="submission" date="2025-08" db="UniProtKB">
        <authorList>
            <consortium name="Ensembl"/>
        </authorList>
    </citation>
    <scope>IDENTIFICATION</scope>
</reference>
<feature type="transmembrane region" description="Helical" evidence="14">
    <location>
        <begin position="430"/>
        <end position="450"/>
    </location>
</feature>
<dbReference type="PROSITE" id="PS50850">
    <property type="entry name" value="MFS"/>
    <property type="match status" value="1"/>
</dbReference>
<evidence type="ECO:0000256" key="3">
    <source>
        <dbReference type="ARBA" id="ARBA00022448"/>
    </source>
</evidence>
<evidence type="ECO:0000256" key="8">
    <source>
        <dbReference type="ARBA" id="ARBA00022989"/>
    </source>
</evidence>
<dbReference type="InterPro" id="IPR036259">
    <property type="entry name" value="MFS_trans_sf"/>
</dbReference>
<keyword evidence="3" id="KW-0813">Transport</keyword>
<feature type="transmembrane region" description="Helical" evidence="14">
    <location>
        <begin position="202"/>
        <end position="223"/>
    </location>
</feature>
<evidence type="ECO:0000256" key="1">
    <source>
        <dbReference type="ARBA" id="ARBA00004477"/>
    </source>
</evidence>
<dbReference type="GeneTree" id="ENSGT00940000158657"/>
<accession>A0A667Y8A2</accession>
<feature type="domain" description="Major facilitator superfamily (MFS) profile" evidence="15">
    <location>
        <begin position="30"/>
        <end position="454"/>
    </location>
</feature>
<evidence type="ECO:0000256" key="11">
    <source>
        <dbReference type="ARBA" id="ARBA00034251"/>
    </source>
</evidence>
<comment type="similarity">
    <text evidence="2">Belongs to the major facilitator superfamily. Organophosphate:Pi antiporter (OPA) (TC 2.A.1.4) family.</text>
</comment>
<dbReference type="InterPro" id="IPR000849">
    <property type="entry name" value="Sugar_P_transporter"/>
</dbReference>
<evidence type="ECO:0000256" key="12">
    <source>
        <dbReference type="ARBA" id="ARBA00039218"/>
    </source>
</evidence>
<dbReference type="GO" id="GO:0005789">
    <property type="term" value="C:endoplasmic reticulum membrane"/>
    <property type="evidence" value="ECO:0007669"/>
    <property type="project" value="UniProtKB-SubCell"/>
</dbReference>
<feature type="transmembrane region" description="Helical" evidence="14">
    <location>
        <begin position="137"/>
        <end position="165"/>
    </location>
</feature>
<feature type="transmembrane region" description="Helical" evidence="14">
    <location>
        <begin position="355"/>
        <end position="376"/>
    </location>
</feature>
<evidence type="ECO:0000256" key="2">
    <source>
        <dbReference type="ARBA" id="ARBA00009598"/>
    </source>
</evidence>
<evidence type="ECO:0000256" key="6">
    <source>
        <dbReference type="ARBA" id="ARBA00022692"/>
    </source>
</evidence>
<evidence type="ECO:0000256" key="14">
    <source>
        <dbReference type="SAM" id="Phobius"/>
    </source>
</evidence>
<keyword evidence="7" id="KW-0256">Endoplasmic reticulum</keyword>
<dbReference type="Pfam" id="PF07690">
    <property type="entry name" value="MFS_1"/>
    <property type="match status" value="1"/>
</dbReference>
<keyword evidence="5" id="KW-0762">Sugar transport</keyword>
<evidence type="ECO:0000256" key="13">
    <source>
        <dbReference type="ARBA" id="ARBA00042041"/>
    </source>
</evidence>
<dbReference type="CDD" id="cd17344">
    <property type="entry name" value="MFS_SLC37A1_2"/>
    <property type="match status" value="1"/>
</dbReference>
<feature type="transmembrane region" description="Helical" evidence="14">
    <location>
        <begin position="14"/>
        <end position="35"/>
    </location>
</feature>
<feature type="transmembrane region" description="Helical" evidence="14">
    <location>
        <begin position="177"/>
        <end position="196"/>
    </location>
</feature>
<reference evidence="16" key="3">
    <citation type="submission" date="2025-09" db="UniProtKB">
        <authorList>
            <consortium name="Ensembl"/>
        </authorList>
    </citation>
    <scope>IDENTIFICATION</scope>
</reference>